<evidence type="ECO:0000256" key="9">
    <source>
        <dbReference type="HAMAP-Rule" id="MF_00772"/>
    </source>
</evidence>
<keyword evidence="6 9" id="KW-0227">DNA damage</keyword>
<evidence type="ECO:0000313" key="13">
    <source>
        <dbReference type="Proteomes" id="UP000467193"/>
    </source>
</evidence>
<keyword evidence="3 9" id="KW-0963">Cytoplasm</keyword>
<comment type="subcellular location">
    <subcellularLocation>
        <location evidence="9">Cytoplasm</location>
    </subcellularLocation>
</comment>
<keyword evidence="7 9" id="KW-0234">DNA repair</keyword>
<feature type="domain" description="Methylated-DNA-[protein]-cysteine S-methyltransferase DNA binding" evidence="10">
    <location>
        <begin position="116"/>
        <end position="194"/>
    </location>
</feature>
<dbReference type="InterPro" id="IPR036388">
    <property type="entry name" value="WH-like_DNA-bd_sf"/>
</dbReference>
<evidence type="ECO:0000256" key="2">
    <source>
        <dbReference type="ARBA" id="ARBA00008711"/>
    </source>
</evidence>
<dbReference type="Gene3D" id="1.10.10.10">
    <property type="entry name" value="Winged helix-like DNA-binding domain superfamily/Winged helix DNA-binding domain"/>
    <property type="match status" value="1"/>
</dbReference>
<dbReference type="Proteomes" id="UP000467193">
    <property type="component" value="Chromosome"/>
</dbReference>
<gene>
    <name evidence="12" type="ORF">MSEDJ_16830</name>
</gene>
<dbReference type="Pfam" id="PF02870">
    <property type="entry name" value="Methyltransf_1N"/>
    <property type="match status" value="1"/>
</dbReference>
<dbReference type="InterPro" id="IPR023546">
    <property type="entry name" value="MGMT"/>
</dbReference>
<dbReference type="SUPFAM" id="SSF46767">
    <property type="entry name" value="Methylated DNA-protein cysteine methyltransferase, C-terminal domain"/>
    <property type="match status" value="1"/>
</dbReference>
<dbReference type="FunFam" id="1.10.10.10:FF:000214">
    <property type="entry name" value="Methylated-DNA--protein-cysteine methyltransferase"/>
    <property type="match status" value="1"/>
</dbReference>
<dbReference type="EC" id="2.1.1.63" evidence="9"/>
<name>A0A7I7QNM7_9MYCO</name>
<dbReference type="InterPro" id="IPR008332">
    <property type="entry name" value="MethylG_MeTrfase_N"/>
</dbReference>
<evidence type="ECO:0000256" key="4">
    <source>
        <dbReference type="ARBA" id="ARBA00022603"/>
    </source>
</evidence>
<sequence>MIDTDLFPIDAAALGTLHDRVVAAAARDGLLDVAYRDVGTPVGTLLLVATETGLLRVAYEREDFDAVLAVVADRVSPRILRAPGRLDDAARQLDEYFAGTRQSFDLPLDHALSAGFRRTVQQALPDIGYGHTASYGDVARAVGNPGAVRAVGSACATNPLPVVVPCHRVLRSDGSLGGYVGGAAAKTALLDLERAA</sequence>
<dbReference type="HAMAP" id="MF_00772">
    <property type="entry name" value="OGT"/>
    <property type="match status" value="1"/>
</dbReference>
<comment type="miscellaneous">
    <text evidence="9">This enzyme catalyzes only one turnover and therefore is not strictly catalytic. According to one definition, an enzyme is a biocatalyst that acts repeatedly and over many reaction cycles.</text>
</comment>
<dbReference type="KEGG" id="msei:MSEDJ_16830"/>
<dbReference type="GO" id="GO:0006307">
    <property type="term" value="P:DNA alkylation repair"/>
    <property type="evidence" value="ECO:0007669"/>
    <property type="project" value="UniProtKB-UniRule"/>
</dbReference>
<keyword evidence="5 9" id="KW-0808">Transferase</keyword>
<dbReference type="PANTHER" id="PTHR10815:SF5">
    <property type="entry name" value="METHYLATED-DNA--PROTEIN-CYSTEINE METHYLTRANSFERASE"/>
    <property type="match status" value="1"/>
</dbReference>
<keyword evidence="13" id="KW-1185">Reference proteome</keyword>
<dbReference type="PROSITE" id="PS00374">
    <property type="entry name" value="MGMT"/>
    <property type="match status" value="1"/>
</dbReference>
<evidence type="ECO:0000259" key="11">
    <source>
        <dbReference type="Pfam" id="PF02870"/>
    </source>
</evidence>
<comment type="function">
    <text evidence="9">Involved in the cellular defense against the biological effects of O6-methylguanine (O6-MeG) and O4-methylthymine (O4-MeT) in DNA. Repairs the methylated nucleobase in DNA by stoichiometrically transferring the methyl group to a cysteine residue in the enzyme. This is a suicide reaction: the enzyme is irreversibly inactivated.</text>
</comment>
<dbReference type="Pfam" id="PF01035">
    <property type="entry name" value="DNA_binding_1"/>
    <property type="match status" value="1"/>
</dbReference>
<dbReference type="EMBL" id="AP022588">
    <property type="protein sequence ID" value="BBY27587.1"/>
    <property type="molecule type" value="Genomic_DNA"/>
</dbReference>
<comment type="catalytic activity">
    <reaction evidence="8 9">
        <text>a 6-O-methyl-2'-deoxyguanosine in DNA + L-cysteinyl-[protein] = S-methyl-L-cysteinyl-[protein] + a 2'-deoxyguanosine in DNA</text>
        <dbReference type="Rhea" id="RHEA:24000"/>
        <dbReference type="Rhea" id="RHEA-COMP:10131"/>
        <dbReference type="Rhea" id="RHEA-COMP:10132"/>
        <dbReference type="Rhea" id="RHEA-COMP:11367"/>
        <dbReference type="Rhea" id="RHEA-COMP:11368"/>
        <dbReference type="ChEBI" id="CHEBI:29950"/>
        <dbReference type="ChEBI" id="CHEBI:82612"/>
        <dbReference type="ChEBI" id="CHEBI:85445"/>
        <dbReference type="ChEBI" id="CHEBI:85448"/>
        <dbReference type="EC" id="2.1.1.63"/>
    </reaction>
</comment>
<evidence type="ECO:0000259" key="10">
    <source>
        <dbReference type="Pfam" id="PF01035"/>
    </source>
</evidence>
<feature type="active site" description="Nucleophile; methyl group acceptor" evidence="9">
    <location>
        <position position="166"/>
    </location>
</feature>
<organism evidence="12 13">
    <name type="scientific">Mycolicibacterium sediminis</name>
    <dbReference type="NCBI Taxonomy" id="1286180"/>
    <lineage>
        <taxon>Bacteria</taxon>
        <taxon>Bacillati</taxon>
        <taxon>Actinomycetota</taxon>
        <taxon>Actinomycetes</taxon>
        <taxon>Mycobacteriales</taxon>
        <taxon>Mycobacteriaceae</taxon>
        <taxon>Mycolicibacterium</taxon>
    </lineage>
</organism>
<feature type="domain" description="Methylguanine DNA methyltransferase ribonuclease-like" evidence="11">
    <location>
        <begin position="40"/>
        <end position="109"/>
    </location>
</feature>
<accession>A0A7I7QNM7</accession>
<dbReference type="NCBIfam" id="TIGR00589">
    <property type="entry name" value="ogt"/>
    <property type="match status" value="1"/>
</dbReference>
<dbReference type="PANTHER" id="PTHR10815">
    <property type="entry name" value="METHYLATED-DNA--PROTEIN-CYSTEINE METHYLTRANSFERASE"/>
    <property type="match status" value="1"/>
</dbReference>
<evidence type="ECO:0000256" key="7">
    <source>
        <dbReference type="ARBA" id="ARBA00023204"/>
    </source>
</evidence>
<dbReference type="GO" id="GO:0032259">
    <property type="term" value="P:methylation"/>
    <property type="evidence" value="ECO:0007669"/>
    <property type="project" value="UniProtKB-KW"/>
</dbReference>
<dbReference type="InterPro" id="IPR001497">
    <property type="entry name" value="MethylDNA_cys_MeTrfase_AS"/>
</dbReference>
<comment type="similarity">
    <text evidence="2 9">Belongs to the MGMT family.</text>
</comment>
<evidence type="ECO:0000256" key="3">
    <source>
        <dbReference type="ARBA" id="ARBA00022490"/>
    </source>
</evidence>
<evidence type="ECO:0000256" key="1">
    <source>
        <dbReference type="ARBA" id="ARBA00001286"/>
    </source>
</evidence>
<dbReference type="AlphaFoldDB" id="A0A7I7QNM7"/>
<evidence type="ECO:0000256" key="6">
    <source>
        <dbReference type="ARBA" id="ARBA00022763"/>
    </source>
</evidence>
<protein>
    <recommendedName>
        <fullName evidence="9">Methylated-DNA--protein-cysteine methyltransferase</fullName>
        <ecNumber evidence="9">2.1.1.63</ecNumber>
    </recommendedName>
    <alternativeName>
        <fullName evidence="9">6-O-methylguanine-DNA methyltransferase</fullName>
        <shortName evidence="9">MGMT</shortName>
    </alternativeName>
    <alternativeName>
        <fullName evidence="9">O-6-methylguanine-DNA-alkyltransferase</fullName>
    </alternativeName>
</protein>
<dbReference type="CDD" id="cd06445">
    <property type="entry name" value="ATase"/>
    <property type="match status" value="1"/>
</dbReference>
<dbReference type="Gene3D" id="3.30.160.70">
    <property type="entry name" value="Methylated DNA-protein cysteine methyltransferase domain"/>
    <property type="match status" value="1"/>
</dbReference>
<evidence type="ECO:0000256" key="5">
    <source>
        <dbReference type="ARBA" id="ARBA00022679"/>
    </source>
</evidence>
<keyword evidence="4 9" id="KW-0489">Methyltransferase</keyword>
<dbReference type="InterPro" id="IPR036631">
    <property type="entry name" value="MGMT_N_sf"/>
</dbReference>
<dbReference type="GO" id="GO:0003908">
    <property type="term" value="F:methylated-DNA-[protein]-cysteine S-methyltransferase activity"/>
    <property type="evidence" value="ECO:0007669"/>
    <property type="project" value="UniProtKB-UniRule"/>
</dbReference>
<dbReference type="InterPro" id="IPR014048">
    <property type="entry name" value="MethylDNA_cys_MeTrfase_DNA-bd"/>
</dbReference>
<reference evidence="12 13" key="1">
    <citation type="journal article" date="2019" name="Emerg. Microbes Infect.">
        <title>Comprehensive subspecies identification of 175 nontuberculous mycobacteria species based on 7547 genomic profiles.</title>
        <authorList>
            <person name="Matsumoto Y."/>
            <person name="Kinjo T."/>
            <person name="Motooka D."/>
            <person name="Nabeya D."/>
            <person name="Jung N."/>
            <person name="Uechi K."/>
            <person name="Horii T."/>
            <person name="Iida T."/>
            <person name="Fujita J."/>
            <person name="Nakamura S."/>
        </authorList>
    </citation>
    <scope>NUCLEOTIDE SEQUENCE [LARGE SCALE GENOMIC DNA]</scope>
    <source>
        <strain evidence="12 13">JCM 17899</strain>
    </source>
</reference>
<dbReference type="GO" id="GO:0005737">
    <property type="term" value="C:cytoplasm"/>
    <property type="evidence" value="ECO:0007669"/>
    <property type="project" value="UniProtKB-SubCell"/>
</dbReference>
<comment type="catalytic activity">
    <reaction evidence="1 9">
        <text>a 4-O-methyl-thymidine in DNA + L-cysteinyl-[protein] = a thymidine in DNA + S-methyl-L-cysteinyl-[protein]</text>
        <dbReference type="Rhea" id="RHEA:53428"/>
        <dbReference type="Rhea" id="RHEA-COMP:10131"/>
        <dbReference type="Rhea" id="RHEA-COMP:10132"/>
        <dbReference type="Rhea" id="RHEA-COMP:13555"/>
        <dbReference type="Rhea" id="RHEA-COMP:13556"/>
        <dbReference type="ChEBI" id="CHEBI:29950"/>
        <dbReference type="ChEBI" id="CHEBI:82612"/>
        <dbReference type="ChEBI" id="CHEBI:137386"/>
        <dbReference type="ChEBI" id="CHEBI:137387"/>
        <dbReference type="EC" id="2.1.1.63"/>
    </reaction>
</comment>
<evidence type="ECO:0000256" key="8">
    <source>
        <dbReference type="ARBA" id="ARBA00049348"/>
    </source>
</evidence>
<proteinExistence type="inferred from homology"/>
<evidence type="ECO:0000313" key="12">
    <source>
        <dbReference type="EMBL" id="BBY27587.1"/>
    </source>
</evidence>
<dbReference type="InterPro" id="IPR036217">
    <property type="entry name" value="MethylDNA_cys_MeTrfase_DNAb"/>
</dbReference>
<dbReference type="SUPFAM" id="SSF53155">
    <property type="entry name" value="Methylated DNA-protein cysteine methyltransferase domain"/>
    <property type="match status" value="1"/>
</dbReference>